<dbReference type="PANTHER" id="PTHR43727">
    <property type="entry name" value="DIAMINOPIMELATE DECARBOXYLASE"/>
    <property type="match status" value="1"/>
</dbReference>
<keyword evidence="2" id="KW-0663">Pyridoxal phosphate</keyword>
<gene>
    <name evidence="6" type="ORF">SHKM778_32310</name>
</gene>
<dbReference type="InterPro" id="IPR009006">
    <property type="entry name" value="Ala_racemase/Decarboxylase_C"/>
</dbReference>
<feature type="region of interest" description="Disordered" evidence="3">
    <location>
        <begin position="101"/>
        <end position="131"/>
    </location>
</feature>
<dbReference type="InterPro" id="IPR022644">
    <property type="entry name" value="De-COase2_N"/>
</dbReference>
<dbReference type="PANTHER" id="PTHR43727:SF2">
    <property type="entry name" value="GROUP IV DECARBOXYLASE"/>
    <property type="match status" value="1"/>
</dbReference>
<dbReference type="AlphaFoldDB" id="A0AAT9HHK3"/>
<sequence>MHADCLLRINSASASATTSIRMTGKPTQFGIDSETVGDLADELRNTPGTRVRGLHLFSQSNARDEAALIGELSHTIAVAAAVQDEFGIPLRFLDIGAGSPPLRPARRAGPVPEAQGRARNRPRPALPPLALGHPRLAVESGRYLSGDSGTLITRVSNVKVSRGTKFVVVDAGINTFGGMSGLGRLLPVSVDVAVGAATEKATLAGPLCTPGDVLGRQIEVPAGLQPGDLVQIPHTGAYGPTASLLMFLGRPAPVEVTVSGGEVVSVTRVEHMRTPVTGAAR</sequence>
<evidence type="ECO:0000256" key="3">
    <source>
        <dbReference type="SAM" id="MobiDB-lite"/>
    </source>
</evidence>
<evidence type="ECO:0000313" key="6">
    <source>
        <dbReference type="EMBL" id="BFO16843.1"/>
    </source>
</evidence>
<protein>
    <submittedName>
        <fullName evidence="6">Uncharacterized protein</fullName>
    </submittedName>
</protein>
<dbReference type="SUPFAM" id="SSF51419">
    <property type="entry name" value="PLP-binding barrel"/>
    <property type="match status" value="1"/>
</dbReference>
<evidence type="ECO:0000259" key="5">
    <source>
        <dbReference type="Pfam" id="PF02784"/>
    </source>
</evidence>
<dbReference type="Pfam" id="PF02784">
    <property type="entry name" value="Orn_Arg_deC_N"/>
    <property type="match status" value="1"/>
</dbReference>
<dbReference type="GO" id="GO:0009089">
    <property type="term" value="P:lysine biosynthetic process via diaminopimelate"/>
    <property type="evidence" value="ECO:0007669"/>
    <property type="project" value="TreeGrafter"/>
</dbReference>
<reference evidence="6" key="2">
    <citation type="submission" date="2024-07" db="EMBL/GenBank/DDBJ databases">
        <title>Streptomyces haneummycinica sp. nov., a new antibiotic-producing actinobacterium isolated from marine sediment.</title>
        <authorList>
            <person name="Uemura M."/>
            <person name="Hamada M."/>
            <person name="Hirano S."/>
            <person name="Kobayashi K."/>
            <person name="Ohshiro T."/>
            <person name="Kobayashi T."/>
            <person name="Terahara T."/>
        </authorList>
    </citation>
    <scope>NUCLEOTIDE SEQUENCE</scope>
    <source>
        <strain evidence="6">KM77-8</strain>
    </source>
</reference>
<dbReference type="InterPro" id="IPR029066">
    <property type="entry name" value="PLP-binding_barrel"/>
</dbReference>
<dbReference type="Gene3D" id="2.40.37.10">
    <property type="entry name" value="Lyase, Ornithine Decarboxylase, Chain A, domain 1"/>
    <property type="match status" value="1"/>
</dbReference>
<dbReference type="EMBL" id="AP035768">
    <property type="protein sequence ID" value="BFO16843.1"/>
    <property type="molecule type" value="Genomic_DNA"/>
</dbReference>
<feature type="domain" description="Orn/DAP/Arg decarboxylase 2 N-terminal" evidence="5">
    <location>
        <begin position="3"/>
        <end position="145"/>
    </location>
</feature>
<dbReference type="InterPro" id="IPR022643">
    <property type="entry name" value="De-COase2_C"/>
</dbReference>
<evidence type="ECO:0000256" key="2">
    <source>
        <dbReference type="ARBA" id="ARBA00022898"/>
    </source>
</evidence>
<name>A0AAT9HHK3_9ACTN</name>
<dbReference type="Pfam" id="PF00278">
    <property type="entry name" value="Orn_DAP_Arg_deC"/>
    <property type="match status" value="1"/>
</dbReference>
<evidence type="ECO:0000259" key="4">
    <source>
        <dbReference type="Pfam" id="PF00278"/>
    </source>
</evidence>
<proteinExistence type="predicted"/>
<evidence type="ECO:0000256" key="1">
    <source>
        <dbReference type="ARBA" id="ARBA00001933"/>
    </source>
</evidence>
<dbReference type="Gene3D" id="3.20.20.10">
    <property type="entry name" value="Alanine racemase"/>
    <property type="match status" value="1"/>
</dbReference>
<organism evidence="6">
    <name type="scientific">Streptomyces haneummycinicus</name>
    <dbReference type="NCBI Taxonomy" id="3074435"/>
    <lineage>
        <taxon>Bacteria</taxon>
        <taxon>Bacillati</taxon>
        <taxon>Actinomycetota</taxon>
        <taxon>Actinomycetes</taxon>
        <taxon>Kitasatosporales</taxon>
        <taxon>Streptomycetaceae</taxon>
        <taxon>Streptomyces</taxon>
    </lineage>
</organism>
<feature type="domain" description="Orn/DAP/Arg decarboxylase 2 C-terminal" evidence="4">
    <location>
        <begin position="147"/>
        <end position="236"/>
    </location>
</feature>
<reference evidence="6" key="1">
    <citation type="submission" date="2024-06" db="EMBL/GenBank/DDBJ databases">
        <authorList>
            <consortium name="consrtm"/>
            <person name="Uemura M."/>
            <person name="Terahara T."/>
        </authorList>
    </citation>
    <scope>NUCLEOTIDE SEQUENCE</scope>
    <source>
        <strain evidence="6">KM77-8</strain>
    </source>
</reference>
<dbReference type="SUPFAM" id="SSF50621">
    <property type="entry name" value="Alanine racemase C-terminal domain-like"/>
    <property type="match status" value="1"/>
</dbReference>
<dbReference type="GO" id="GO:0008836">
    <property type="term" value="F:diaminopimelate decarboxylase activity"/>
    <property type="evidence" value="ECO:0007669"/>
    <property type="project" value="TreeGrafter"/>
</dbReference>
<comment type="cofactor">
    <cofactor evidence="1">
        <name>pyridoxal 5'-phosphate</name>
        <dbReference type="ChEBI" id="CHEBI:597326"/>
    </cofactor>
</comment>
<accession>A0AAT9HHK3</accession>